<dbReference type="EMBL" id="CP133772">
    <property type="protein sequence ID" value="WYY01092.1"/>
    <property type="molecule type" value="Genomic_DNA"/>
</dbReference>
<evidence type="ECO:0000313" key="5">
    <source>
        <dbReference type="Proteomes" id="UP001451606"/>
    </source>
</evidence>
<organism evidence="4 5">
    <name type="scientific">Oxyplasma meridianum</name>
    <dbReference type="NCBI Taxonomy" id="3073602"/>
    <lineage>
        <taxon>Archaea</taxon>
        <taxon>Methanobacteriati</taxon>
        <taxon>Thermoplasmatota</taxon>
        <taxon>Thermoplasmata</taxon>
        <taxon>Thermoplasmatales</taxon>
        <taxon>Thermoplasmataceae</taxon>
        <taxon>Oxyplasma</taxon>
    </lineage>
</organism>
<evidence type="ECO:0000256" key="2">
    <source>
        <dbReference type="ARBA" id="ARBA00022801"/>
    </source>
</evidence>
<dbReference type="SUPFAM" id="SSF56784">
    <property type="entry name" value="HAD-like"/>
    <property type="match status" value="1"/>
</dbReference>
<name>A0AAX4NHR9_9ARCH</name>
<dbReference type="NCBIfam" id="TIGR01691">
    <property type="entry name" value="enolase-ppase"/>
    <property type="match status" value="1"/>
</dbReference>
<dbReference type="AlphaFoldDB" id="A0AAX4NHR9"/>
<keyword evidence="2 4" id="KW-0378">Hydrolase</keyword>
<dbReference type="InterPro" id="IPR036412">
    <property type="entry name" value="HAD-like_sf"/>
</dbReference>
<dbReference type="Proteomes" id="UP001451606">
    <property type="component" value="Chromosome"/>
</dbReference>
<dbReference type="InterPro" id="IPR023943">
    <property type="entry name" value="Enolase-ppase_E1"/>
</dbReference>
<dbReference type="GO" id="GO:0019509">
    <property type="term" value="P:L-methionine salvage from methylthioadenosine"/>
    <property type="evidence" value="ECO:0007669"/>
    <property type="project" value="InterPro"/>
</dbReference>
<proteinExistence type="predicted"/>
<dbReference type="RefSeq" id="WP_393971412.1">
    <property type="nucleotide sequence ID" value="NZ_CP133772.1"/>
</dbReference>
<dbReference type="GO" id="GO:0043874">
    <property type="term" value="F:acireductone synthase activity"/>
    <property type="evidence" value="ECO:0007669"/>
    <property type="project" value="UniProtKB-EC"/>
</dbReference>
<dbReference type="PANTHER" id="PTHR20371">
    <property type="entry name" value="ENOLASE-PHOSPHATASE E1"/>
    <property type="match status" value="1"/>
</dbReference>
<dbReference type="GeneID" id="95968426"/>
<keyword evidence="1" id="KW-0028">Amino-acid biosynthesis</keyword>
<dbReference type="KEGG" id="omr:OXIME_001688"/>
<dbReference type="Pfam" id="PF00702">
    <property type="entry name" value="Hydrolase"/>
    <property type="match status" value="1"/>
</dbReference>
<evidence type="ECO:0000256" key="3">
    <source>
        <dbReference type="ARBA" id="ARBA00023167"/>
    </source>
</evidence>
<dbReference type="EC" id="3.1.3.77" evidence="4"/>
<evidence type="ECO:0000256" key="1">
    <source>
        <dbReference type="ARBA" id="ARBA00022605"/>
    </source>
</evidence>
<keyword evidence="5" id="KW-1185">Reference proteome</keyword>
<keyword evidence="3" id="KW-0486">Methionine biosynthesis</keyword>
<dbReference type="SFLD" id="SFLDG01129">
    <property type="entry name" value="C1.5:_HAD__Beta-PGM__Phosphata"/>
    <property type="match status" value="1"/>
</dbReference>
<evidence type="ECO:0000313" key="4">
    <source>
        <dbReference type="EMBL" id="WYY01092.1"/>
    </source>
</evidence>
<dbReference type="Gene3D" id="1.10.720.60">
    <property type="match status" value="1"/>
</dbReference>
<dbReference type="PANTHER" id="PTHR20371:SF1">
    <property type="entry name" value="ENOLASE-PHOSPHATASE E1"/>
    <property type="match status" value="1"/>
</dbReference>
<dbReference type="SFLD" id="SFLDS00003">
    <property type="entry name" value="Haloacid_Dehalogenase"/>
    <property type="match status" value="1"/>
</dbReference>
<protein>
    <submittedName>
        <fullName evidence="4">Acireductone synthase</fullName>
        <ecNumber evidence="4">3.1.3.77</ecNumber>
    </submittedName>
</protein>
<dbReference type="SFLD" id="SFLDG01133">
    <property type="entry name" value="C1.5.4:_Enolase-phosphatase_Li"/>
    <property type="match status" value="1"/>
</dbReference>
<gene>
    <name evidence="4" type="primary">mtnC</name>
    <name evidence="4" type="ORF">OXIME_001688</name>
</gene>
<accession>A0AAX4NHR9</accession>
<dbReference type="InterPro" id="IPR023214">
    <property type="entry name" value="HAD_sf"/>
</dbReference>
<dbReference type="Gene3D" id="3.40.50.1000">
    <property type="entry name" value="HAD superfamily/HAD-like"/>
    <property type="match status" value="1"/>
</dbReference>
<reference evidence="4 5" key="1">
    <citation type="submission" date="2023-09" db="EMBL/GenBank/DDBJ databases">
        <authorList>
            <person name="Golyshina O.V."/>
            <person name="Lunev E.A."/>
            <person name="Bargiela R."/>
            <person name="Gaines M.C."/>
            <person name="Daum B."/>
            <person name="Bale N.J."/>
            <person name="Koenen M."/>
            <person name="Sinninghe Damst J.S."/>
            <person name="Yakimov M."/>
            <person name="Golyshin P.N."/>
        </authorList>
    </citation>
    <scope>NUCLEOTIDE SEQUENCE [LARGE SCALE GENOMIC DNA]</scope>
    <source>
        <strain evidence="4 5">M1</strain>
    </source>
</reference>
<sequence length="245" mass="27500">MKVIEGIDAVILDIEGTTTPLDFVHKTLFQFAKQNLHDFLNENINSENVRKALNELSKLYTDTVGKNTRSDLKSSATDDISMENATSMLYHLIDMDSKASQLKMIEGMIWEKGYRDGILRGEVYDDVPVCMKRWASEGKEIYIYSSGSILAQKLIFSSTLYGDLTDYITNYFDTGIGRKNQAESYGKIAAAIGKDPERILFISDSLIELNAAASKGFQTLMMDRDRKMNLNAYPGIISSLLEISI</sequence>
<dbReference type="GO" id="GO:0000287">
    <property type="term" value="F:magnesium ion binding"/>
    <property type="evidence" value="ECO:0007669"/>
    <property type="project" value="InterPro"/>
</dbReference>